<dbReference type="PROSITE" id="PS50234">
    <property type="entry name" value="VWFA"/>
    <property type="match status" value="1"/>
</dbReference>
<reference evidence="4" key="1">
    <citation type="submission" date="2021-01" db="EMBL/GenBank/DDBJ databases">
        <authorList>
            <person name="Corre E."/>
            <person name="Pelletier E."/>
            <person name="Niang G."/>
            <person name="Scheremetjew M."/>
            <person name="Finn R."/>
            <person name="Kale V."/>
            <person name="Holt S."/>
            <person name="Cochrane G."/>
            <person name="Meng A."/>
            <person name="Brown T."/>
            <person name="Cohen L."/>
        </authorList>
    </citation>
    <scope>NUCLEOTIDE SEQUENCE</scope>
    <source>
        <strain evidence="4">RCC3387</strain>
    </source>
</reference>
<dbReference type="AlphaFoldDB" id="A0A7S2L4T8"/>
<feature type="domain" description="VWFA" evidence="2">
    <location>
        <begin position="296"/>
        <end position="476"/>
    </location>
</feature>
<evidence type="ECO:0000259" key="2">
    <source>
        <dbReference type="PROSITE" id="PS50234"/>
    </source>
</evidence>
<feature type="signal peptide" evidence="1">
    <location>
        <begin position="1"/>
        <end position="19"/>
    </location>
</feature>
<evidence type="ECO:0000256" key="1">
    <source>
        <dbReference type="SAM" id="SignalP"/>
    </source>
</evidence>
<dbReference type="InterPro" id="IPR051173">
    <property type="entry name" value="Ca_channel_alpha-2/delta"/>
</dbReference>
<protein>
    <recommendedName>
        <fullName evidence="5">VWFA domain-containing protein</fullName>
    </recommendedName>
</protein>
<dbReference type="GO" id="GO:0005891">
    <property type="term" value="C:voltage-gated calcium channel complex"/>
    <property type="evidence" value="ECO:0007669"/>
    <property type="project" value="TreeGrafter"/>
</dbReference>
<feature type="domain" description="ShKT" evidence="3">
    <location>
        <begin position="601"/>
        <end position="651"/>
    </location>
</feature>
<feature type="chain" id="PRO_5031326848" description="VWFA domain-containing protein" evidence="1">
    <location>
        <begin position="20"/>
        <end position="744"/>
    </location>
</feature>
<sequence>MAQFGTLLVFAALLVATFGQNRGIPSCPCIESLLGHPDMQGMRSYFTQDQSAFKLMQGDSSSTATFPLTYGQSQCDDHDMGRPPTCNAVNPPAWCASQWCYVASNCTGAPKVSTRFFPAVESLFYSYGTCASSGSTSSVEAWTSAQEDVSKNLIKLAEGYTRASRWQLEHAYKNYNEGDCSAGRTGRNMCPCLGCAPVQGWGSIAFVQTGFLNGTGFDQSDQVRAECLSRSIATTYQSVAATEADPNLNRPGFQYFADQKTGSFTQWPKMDMCEGREAFDPRMRPWYASGATGPKDVIIIVDVSGSMSNEGRHVLAKAATKAILKTLSWKDFATIILFNSMVSDEYQGRLSPMTDANKASMETWIDDPARSWYGGGTNFRDPLMRAFDIIEDSIEDHQTSMCQKVFMFLTDGDDSTFSAYDEIQRKATQHSVFLFTYALGSGISDLSKPKRLACDNKGVFHQVDDGDDLGNVMSRYYEYFAHGQEICSGSFLRYTGLGSSQEVYAACMSMYDRTTPTPGLLGVSCTDLNLLADMRALRGQAGFNYLSCVSSDMTKQCRHVDLSECARQKIRHAYSPASVCENTEYSTVGPSTVCPCSEQSCQDNASFTDEKYYFCDTWVGDDCSNPRPSWGYSDEAMAEVRRQCPRSCGLCRQGPCERTTSEECPIIPVPTECRACVGRTYGVDINNNAMACPADAPRDLSDLWKHLDANAGARVSSVSKLTASCVAVAAAVLARLAGDSSGAR</sequence>
<dbReference type="InterPro" id="IPR002035">
    <property type="entry name" value="VWF_A"/>
</dbReference>
<dbReference type="InterPro" id="IPR036465">
    <property type="entry name" value="vWFA_dom_sf"/>
</dbReference>
<keyword evidence="1" id="KW-0732">Signal</keyword>
<dbReference type="PROSITE" id="PS51670">
    <property type="entry name" value="SHKT"/>
    <property type="match status" value="1"/>
</dbReference>
<dbReference type="Pfam" id="PF00092">
    <property type="entry name" value="VWA"/>
    <property type="match status" value="1"/>
</dbReference>
<gene>
    <name evidence="4" type="ORF">BRAN1462_LOCUS36170</name>
</gene>
<evidence type="ECO:0000259" key="3">
    <source>
        <dbReference type="PROSITE" id="PS51670"/>
    </source>
</evidence>
<organism evidence="4">
    <name type="scientific">Zooxanthella nutricula</name>
    <dbReference type="NCBI Taxonomy" id="1333877"/>
    <lineage>
        <taxon>Eukaryota</taxon>
        <taxon>Sar</taxon>
        <taxon>Alveolata</taxon>
        <taxon>Dinophyceae</taxon>
        <taxon>Peridiniales</taxon>
        <taxon>Peridiniales incertae sedis</taxon>
        <taxon>Zooxanthella</taxon>
    </lineage>
</organism>
<dbReference type="Gene3D" id="3.40.50.410">
    <property type="entry name" value="von Willebrand factor, type A domain"/>
    <property type="match status" value="1"/>
</dbReference>
<evidence type="ECO:0008006" key="5">
    <source>
        <dbReference type="Google" id="ProtNLM"/>
    </source>
</evidence>
<accession>A0A7S2L4T8</accession>
<proteinExistence type="predicted"/>
<dbReference type="GO" id="GO:0005245">
    <property type="term" value="F:voltage-gated calcium channel activity"/>
    <property type="evidence" value="ECO:0007669"/>
    <property type="project" value="TreeGrafter"/>
</dbReference>
<dbReference type="SUPFAM" id="SSF53300">
    <property type="entry name" value="vWA-like"/>
    <property type="match status" value="1"/>
</dbReference>
<evidence type="ECO:0000313" key="4">
    <source>
        <dbReference type="EMBL" id="CAD9595848.1"/>
    </source>
</evidence>
<dbReference type="PANTHER" id="PTHR10166:SF37">
    <property type="entry name" value="STOLID, ISOFORM H"/>
    <property type="match status" value="1"/>
</dbReference>
<dbReference type="EMBL" id="HBGW01056927">
    <property type="protein sequence ID" value="CAD9595848.1"/>
    <property type="molecule type" value="Transcribed_RNA"/>
</dbReference>
<dbReference type="InterPro" id="IPR003582">
    <property type="entry name" value="ShKT_dom"/>
</dbReference>
<name>A0A7S2L4T8_9DINO</name>
<dbReference type="PANTHER" id="PTHR10166">
    <property type="entry name" value="VOLTAGE-DEPENDENT CALCIUM CHANNEL SUBUNIT ALPHA-2/DELTA-RELATED"/>
    <property type="match status" value="1"/>
</dbReference>
<dbReference type="SMART" id="SM00327">
    <property type="entry name" value="VWA"/>
    <property type="match status" value="1"/>
</dbReference>